<feature type="transmembrane region" description="Helical" evidence="2">
    <location>
        <begin position="48"/>
        <end position="68"/>
    </location>
</feature>
<name>A0ABW5NLP0_9SPHI</name>
<dbReference type="SUPFAM" id="SSF53335">
    <property type="entry name" value="S-adenosyl-L-methionine-dependent methyltransferases"/>
    <property type="match status" value="1"/>
</dbReference>
<organism evidence="4 5">
    <name type="scientific">Sphingobacterium corticis</name>
    <dbReference type="NCBI Taxonomy" id="1812823"/>
    <lineage>
        <taxon>Bacteria</taxon>
        <taxon>Pseudomonadati</taxon>
        <taxon>Bacteroidota</taxon>
        <taxon>Sphingobacteriia</taxon>
        <taxon>Sphingobacteriales</taxon>
        <taxon>Sphingobacteriaceae</taxon>
        <taxon>Sphingobacterium</taxon>
    </lineage>
</organism>
<feature type="domain" description="Polysaccharide biosynthesis protein CapD-like" evidence="3">
    <location>
        <begin position="293"/>
        <end position="583"/>
    </location>
</feature>
<dbReference type="CDD" id="cd05237">
    <property type="entry name" value="UDP_invert_4-6DH_SDR_e"/>
    <property type="match status" value="1"/>
</dbReference>
<keyword evidence="2" id="KW-0472">Membrane</keyword>
<keyword evidence="5" id="KW-1185">Reference proteome</keyword>
<dbReference type="InterPro" id="IPR029063">
    <property type="entry name" value="SAM-dependent_MTases_sf"/>
</dbReference>
<feature type="transmembrane region" description="Helical" evidence="2">
    <location>
        <begin position="12"/>
        <end position="36"/>
    </location>
</feature>
<gene>
    <name evidence="4" type="ORF">ACFSQ3_13680</name>
</gene>
<dbReference type="InterPro" id="IPR003869">
    <property type="entry name" value="Polysac_CapD-like"/>
</dbReference>
<sequence length="642" mass="72706">MAGINPFKNFRIVPRWIIFVFDMAVAAIAFALSSLIFNSFEFTSLLQVRVFGEFILVMSATAVSFYYFKLYSGIVRYTSAIDSIRILSAVLFSIILLLVAKFLVVVALKEHGVLSVMLTILYGLFLFTGLTIYRACIKIFFQYTKFAKRKVRNIVIYGAGDLGLAVKRTFDHDMYADKLIVAYVDDDEGKIGKSIDGIKIYRSSALGKMIDKYLVDELIFASQKISLESKQAAVDMCLDNDVNVLTLPPVDHIMNGDLLAKKIQKVKIEDLLERKPIQISNENIMHQLRGKRVLVTGAAGSIGSEIAKQLGKFEPQMIVLCDQAESPLHNLQLDLQDLYKDQIYHTFIGDVRDDNRMRMLFEVFRPHVVYHAAAYKHVPLVESHPIEGVRTNVCGTYNIANLAVEFEVQKFVFVSTDKAVNPTNVMGTTKRIAEIYVQTLNNKLAKNSSEKRTRFITTRFGNVLGSNGSVIPRFRDQIERGGPVTVTHPDITRYFMTIPEACQLVIEAGNMGEGGEIFVFDMGKSVKIVHLAEKMIKLSGRTPYKEVDIKFTGLRPGEKLYEELLNDLENTLPTHHSKIMIAKVRENDIAEVEKAFHRLFEQVKTNNENEVVRQMKRMVPEFKSQNSVYEQLDKEEQDGVLG</sequence>
<dbReference type="Pfam" id="PF13727">
    <property type="entry name" value="CoA_binding_3"/>
    <property type="match status" value="1"/>
</dbReference>
<comment type="caution">
    <text evidence="4">The sequence shown here is derived from an EMBL/GenBank/DDBJ whole genome shotgun (WGS) entry which is preliminary data.</text>
</comment>
<accession>A0ABW5NLP0</accession>
<proteinExistence type="inferred from homology"/>
<protein>
    <submittedName>
        <fullName evidence="4">Polysaccharide biosynthesis protein</fullName>
    </submittedName>
</protein>
<dbReference type="Pfam" id="PF02719">
    <property type="entry name" value="Polysacc_synt_2"/>
    <property type="match status" value="1"/>
</dbReference>
<dbReference type="PANTHER" id="PTHR43318">
    <property type="entry name" value="UDP-N-ACETYLGLUCOSAMINE 4,6-DEHYDRATASE"/>
    <property type="match status" value="1"/>
</dbReference>
<dbReference type="SUPFAM" id="SSF51735">
    <property type="entry name" value="NAD(P)-binding Rossmann-fold domains"/>
    <property type="match status" value="1"/>
</dbReference>
<evidence type="ECO:0000259" key="3">
    <source>
        <dbReference type="Pfam" id="PF02719"/>
    </source>
</evidence>
<dbReference type="Gene3D" id="3.40.50.720">
    <property type="entry name" value="NAD(P)-binding Rossmann-like Domain"/>
    <property type="match status" value="2"/>
</dbReference>
<keyword evidence="2" id="KW-0812">Transmembrane</keyword>
<evidence type="ECO:0000313" key="5">
    <source>
        <dbReference type="Proteomes" id="UP001597393"/>
    </source>
</evidence>
<dbReference type="PANTHER" id="PTHR43318:SF1">
    <property type="entry name" value="POLYSACCHARIDE BIOSYNTHESIS PROTEIN EPSC-RELATED"/>
    <property type="match status" value="1"/>
</dbReference>
<reference evidence="5" key="1">
    <citation type="journal article" date="2019" name="Int. J. Syst. Evol. Microbiol.">
        <title>The Global Catalogue of Microorganisms (GCM) 10K type strain sequencing project: providing services to taxonomists for standard genome sequencing and annotation.</title>
        <authorList>
            <consortium name="The Broad Institute Genomics Platform"/>
            <consortium name="The Broad Institute Genome Sequencing Center for Infectious Disease"/>
            <person name="Wu L."/>
            <person name="Ma J."/>
        </authorList>
    </citation>
    <scope>NUCLEOTIDE SEQUENCE [LARGE SCALE GENOMIC DNA]</scope>
    <source>
        <strain evidence="5">KCTC 42248</strain>
    </source>
</reference>
<feature type="transmembrane region" description="Helical" evidence="2">
    <location>
        <begin position="89"/>
        <end position="108"/>
    </location>
</feature>
<evidence type="ECO:0000256" key="1">
    <source>
        <dbReference type="ARBA" id="ARBA00007430"/>
    </source>
</evidence>
<evidence type="ECO:0000256" key="2">
    <source>
        <dbReference type="SAM" id="Phobius"/>
    </source>
</evidence>
<dbReference type="EMBL" id="JBHUMA010000007">
    <property type="protein sequence ID" value="MFD2600001.1"/>
    <property type="molecule type" value="Genomic_DNA"/>
</dbReference>
<comment type="similarity">
    <text evidence="1">Belongs to the polysaccharide synthase family.</text>
</comment>
<evidence type="ECO:0000313" key="4">
    <source>
        <dbReference type="EMBL" id="MFD2600001.1"/>
    </source>
</evidence>
<dbReference type="Proteomes" id="UP001597393">
    <property type="component" value="Unassembled WGS sequence"/>
</dbReference>
<feature type="transmembrane region" description="Helical" evidence="2">
    <location>
        <begin position="120"/>
        <end position="141"/>
    </location>
</feature>
<dbReference type="InterPro" id="IPR036291">
    <property type="entry name" value="NAD(P)-bd_dom_sf"/>
</dbReference>
<keyword evidence="2" id="KW-1133">Transmembrane helix</keyword>
<dbReference type="InterPro" id="IPR051203">
    <property type="entry name" value="Polysaccharide_Synthase-Rel"/>
</dbReference>